<reference evidence="1 2" key="1">
    <citation type="submission" date="2016-03" db="EMBL/GenBank/DDBJ databases">
        <title>Cyphomyrmex costatus WGS genome.</title>
        <authorList>
            <person name="Nygaard S."/>
            <person name="Hu H."/>
            <person name="Boomsma J."/>
            <person name="Zhang G."/>
        </authorList>
    </citation>
    <scope>NUCLEOTIDE SEQUENCE [LARGE SCALE GENOMIC DNA]</scope>
    <source>
        <strain evidence="1">MS0001</strain>
        <tissue evidence="1">Whole body</tissue>
    </source>
</reference>
<name>A0A151I9X0_9HYME</name>
<dbReference type="PANTHER" id="PTHR31511">
    <property type="entry name" value="PROTEIN CBG23764"/>
    <property type="match status" value="1"/>
</dbReference>
<proteinExistence type="predicted"/>
<sequence length="148" mass="17566">MTLKQIKKFEALNDISINVYAIENEIVPIRLAERKRSKHVNLLYVEDVIGRHFMLIKNLSRLLRSQVTKMEHKKYFCDRLPSEDNKWLEFKNHCRKERVPFVVYADLECALEKMDKDPASSTYTYQHHNVFSIAYYVHCSYGNSLSGY</sequence>
<protein>
    <submittedName>
        <fullName evidence="1">Uncharacterized protein</fullName>
    </submittedName>
</protein>
<evidence type="ECO:0000313" key="1">
    <source>
        <dbReference type="EMBL" id="KYM95861.1"/>
    </source>
</evidence>
<dbReference type="PANTHER" id="PTHR31511:SF12">
    <property type="entry name" value="RHO TERMINATION FACTOR N-TERMINAL DOMAIN-CONTAINING PROTEIN"/>
    <property type="match status" value="1"/>
</dbReference>
<evidence type="ECO:0000313" key="2">
    <source>
        <dbReference type="Proteomes" id="UP000078542"/>
    </source>
</evidence>
<accession>A0A151I9X0</accession>
<organism evidence="1 2">
    <name type="scientific">Cyphomyrmex costatus</name>
    <dbReference type="NCBI Taxonomy" id="456900"/>
    <lineage>
        <taxon>Eukaryota</taxon>
        <taxon>Metazoa</taxon>
        <taxon>Ecdysozoa</taxon>
        <taxon>Arthropoda</taxon>
        <taxon>Hexapoda</taxon>
        <taxon>Insecta</taxon>
        <taxon>Pterygota</taxon>
        <taxon>Neoptera</taxon>
        <taxon>Endopterygota</taxon>
        <taxon>Hymenoptera</taxon>
        <taxon>Apocrita</taxon>
        <taxon>Aculeata</taxon>
        <taxon>Formicoidea</taxon>
        <taxon>Formicidae</taxon>
        <taxon>Myrmicinae</taxon>
        <taxon>Cyphomyrmex</taxon>
    </lineage>
</organism>
<dbReference type="AlphaFoldDB" id="A0A151I9X0"/>
<keyword evidence="2" id="KW-1185">Reference proteome</keyword>
<dbReference type="Proteomes" id="UP000078542">
    <property type="component" value="Unassembled WGS sequence"/>
</dbReference>
<dbReference type="EMBL" id="KQ978261">
    <property type="protein sequence ID" value="KYM95861.1"/>
    <property type="molecule type" value="Genomic_DNA"/>
</dbReference>
<gene>
    <name evidence="1" type="ORF">ALC62_13495</name>
</gene>